<dbReference type="Proteomes" id="UP000215043">
    <property type="component" value="Chromosome"/>
</dbReference>
<gene>
    <name evidence="4" type="ORF">CDG81_01490</name>
    <name evidence="5" type="ORF">IL38_00185</name>
</gene>
<dbReference type="eggNOG" id="ENOG5033K2H">
    <property type="taxonomic scope" value="Bacteria"/>
</dbReference>
<dbReference type="KEGG" id="aey:CDG81_01490"/>
<dbReference type="Proteomes" id="UP000029737">
    <property type="component" value="Unassembled WGS sequence"/>
</dbReference>
<feature type="region of interest" description="Disordered" evidence="1">
    <location>
        <begin position="142"/>
        <end position="165"/>
    </location>
</feature>
<dbReference type="OrthoDB" id="3676216at2"/>
<proteinExistence type="predicted"/>
<protein>
    <submittedName>
        <fullName evidence="4">Uncharacterized protein</fullName>
    </submittedName>
</protein>
<keyword evidence="3" id="KW-0732">Signal</keyword>
<feature type="chain" id="PRO_5001944277" evidence="3">
    <location>
        <begin position="32"/>
        <end position="516"/>
    </location>
</feature>
<evidence type="ECO:0000313" key="4">
    <source>
        <dbReference type="EMBL" id="ASU77205.1"/>
    </source>
</evidence>
<sequence>MRIPSVHRIAICSVVSLAVACLSLPAATAQSTPPSTPTPTPELPGQPPGRSEPEKPVPGPVVAEAGTGIGLLRVLPNAVPGESILDAPEFDEKLPRQALLETGMGLATAKANSKVYLAQEHAVAESAPFGFAVGGDAPALPGSLAQTAVPDHAEPRSRGLEPPSSPLDALLDLGLLEGNVHARWDEELGPCVEPIADAETSLASISALNVLPSLKNREDELAEKVSSGASELAADRTDSVRDGLNQLAGPLEQLGGLLGGVNGSDASGSVLRIPDLMHARSNVRLTDVAGQSNKAVRATSRFDVASIRLFSGTSQELRIDVVSQPTLTATATGDPKTSTVDYSAPVLRISRGGEELFTLDAANPEFELPIGIPLPTSGLDSDVPLVGHSDEPNVLDIGVLRLSLGELTKHKEGTAVRAGARLLDLKILPNDLLGFSSALAQVSFGEQFARANAPEGGVDCSTSTQPTTSNPPAAEGGSPPLAKTSGAYHAVPLFWTGTALLLLGAVLVAALPRRRG</sequence>
<dbReference type="EMBL" id="JPMV01000001">
    <property type="protein sequence ID" value="KGI83100.1"/>
    <property type="molecule type" value="Genomic_DNA"/>
</dbReference>
<reference evidence="5 6" key="1">
    <citation type="journal article" date="2014" name="PLoS ONE">
        <title>Identification and Characterization of a New Erythromycin Biosynthetic Gene Cluster in Actinopolyspora erythraea YIM90600, a Novel Erythronolide-Producing Halophilic Actinomycete Isolated from Salt Field.</title>
        <authorList>
            <person name="Chen D."/>
            <person name="Feng J."/>
            <person name="Huang L."/>
            <person name="Zhang Q."/>
            <person name="Wu J."/>
            <person name="Zhu X."/>
            <person name="Duan Y."/>
            <person name="Xu Z."/>
        </authorList>
    </citation>
    <scope>NUCLEOTIDE SEQUENCE [LARGE SCALE GENOMIC DNA]</scope>
    <source>
        <strain evidence="5 6">YIM90600</strain>
    </source>
</reference>
<dbReference type="PROSITE" id="PS51257">
    <property type="entry name" value="PROKAR_LIPOPROTEIN"/>
    <property type="match status" value="1"/>
</dbReference>
<evidence type="ECO:0000256" key="2">
    <source>
        <dbReference type="SAM" id="Phobius"/>
    </source>
</evidence>
<evidence type="ECO:0000256" key="1">
    <source>
        <dbReference type="SAM" id="MobiDB-lite"/>
    </source>
</evidence>
<keyword evidence="2" id="KW-1133">Transmembrane helix</keyword>
<feature type="signal peptide" evidence="3">
    <location>
        <begin position="1"/>
        <end position="31"/>
    </location>
</feature>
<evidence type="ECO:0000313" key="7">
    <source>
        <dbReference type="Proteomes" id="UP000215043"/>
    </source>
</evidence>
<dbReference type="RefSeq" id="WP_043569303.1">
    <property type="nucleotide sequence ID" value="NZ_CP022752.1"/>
</dbReference>
<evidence type="ECO:0000313" key="5">
    <source>
        <dbReference type="EMBL" id="KGI83100.1"/>
    </source>
</evidence>
<feature type="region of interest" description="Disordered" evidence="1">
    <location>
        <begin position="454"/>
        <end position="481"/>
    </location>
</feature>
<keyword evidence="2" id="KW-0812">Transmembrane</keyword>
<keyword evidence="6" id="KW-1185">Reference proteome</keyword>
<accession>A0A099DCG3</accession>
<organism evidence="4 7">
    <name type="scientific">Actinopolyspora erythraea</name>
    <dbReference type="NCBI Taxonomy" id="414996"/>
    <lineage>
        <taxon>Bacteria</taxon>
        <taxon>Bacillati</taxon>
        <taxon>Actinomycetota</taxon>
        <taxon>Actinomycetes</taxon>
        <taxon>Actinopolysporales</taxon>
        <taxon>Actinopolysporaceae</taxon>
        <taxon>Actinopolyspora</taxon>
    </lineage>
</organism>
<dbReference type="HOGENOM" id="CLU_516665_0_0_11"/>
<dbReference type="AlphaFoldDB" id="A0A099DCG3"/>
<evidence type="ECO:0000313" key="6">
    <source>
        <dbReference type="Proteomes" id="UP000029737"/>
    </source>
</evidence>
<feature type="transmembrane region" description="Helical" evidence="2">
    <location>
        <begin position="493"/>
        <end position="511"/>
    </location>
</feature>
<name>A0A099DCG3_9ACTN</name>
<reference evidence="4 7" key="2">
    <citation type="submission" date="2017-08" db="EMBL/GenBank/DDBJ databases">
        <title>The complete genome sequence of moderately halophilic actinomycete Actinopolyspora erythraea YIM 90600, the producer of novel erythromycin, novel actinopolysporins A-C and tubercidin.</title>
        <authorList>
            <person name="Yin M."/>
            <person name="Tang S."/>
        </authorList>
    </citation>
    <scope>NUCLEOTIDE SEQUENCE [LARGE SCALE GENOMIC DNA]</scope>
    <source>
        <strain evidence="4 7">YIM 90600</strain>
    </source>
</reference>
<evidence type="ECO:0000256" key="3">
    <source>
        <dbReference type="SAM" id="SignalP"/>
    </source>
</evidence>
<dbReference type="EMBL" id="CP022752">
    <property type="protein sequence ID" value="ASU77205.1"/>
    <property type="molecule type" value="Genomic_DNA"/>
</dbReference>
<feature type="compositionally biased region" description="Low complexity" evidence="1">
    <location>
        <begin position="461"/>
        <end position="472"/>
    </location>
</feature>
<keyword evidence="2" id="KW-0472">Membrane</keyword>
<feature type="compositionally biased region" description="Pro residues" evidence="1">
    <location>
        <begin position="34"/>
        <end position="47"/>
    </location>
</feature>
<feature type="region of interest" description="Disordered" evidence="1">
    <location>
        <begin position="28"/>
        <end position="63"/>
    </location>
</feature>